<accession>A0A8S1XQJ0</accession>
<comment type="caution">
    <text evidence="1">The sequence shown here is derived from an EMBL/GenBank/DDBJ whole genome shotgun (WGS) entry which is preliminary data.</text>
</comment>
<protein>
    <submittedName>
        <fullName evidence="1">Uncharacterized protein</fullName>
    </submittedName>
</protein>
<dbReference type="Proteomes" id="UP000689195">
    <property type="component" value="Unassembled WGS sequence"/>
</dbReference>
<dbReference type="OrthoDB" id="312784at2759"/>
<evidence type="ECO:0000313" key="1">
    <source>
        <dbReference type="EMBL" id="CAD8203756.1"/>
    </source>
</evidence>
<reference evidence="1" key="1">
    <citation type="submission" date="2021-01" db="EMBL/GenBank/DDBJ databases">
        <authorList>
            <consortium name="Genoscope - CEA"/>
            <person name="William W."/>
        </authorList>
    </citation>
    <scope>NUCLEOTIDE SEQUENCE</scope>
</reference>
<evidence type="ECO:0000313" key="2">
    <source>
        <dbReference type="Proteomes" id="UP000689195"/>
    </source>
</evidence>
<organism evidence="1 2">
    <name type="scientific">Paramecium pentaurelia</name>
    <dbReference type="NCBI Taxonomy" id="43138"/>
    <lineage>
        <taxon>Eukaryota</taxon>
        <taxon>Sar</taxon>
        <taxon>Alveolata</taxon>
        <taxon>Ciliophora</taxon>
        <taxon>Intramacronucleata</taxon>
        <taxon>Oligohymenophorea</taxon>
        <taxon>Peniculida</taxon>
        <taxon>Parameciidae</taxon>
        <taxon>Paramecium</taxon>
    </lineage>
</organism>
<gene>
    <name evidence="1" type="ORF">PPENT_87.1.T1350009</name>
</gene>
<proteinExistence type="predicted"/>
<keyword evidence="2" id="KW-1185">Reference proteome</keyword>
<name>A0A8S1XQJ0_9CILI</name>
<dbReference type="AlphaFoldDB" id="A0A8S1XQJ0"/>
<sequence>MFKDLINRSRIVYQITYQNFHLHQIAQEIFGWKREAEFLIVEYKIEQQIVWKEAGDELLNYTSKESGFNPQKPIIHTSSSKVLITSELAKNEGYHIYSFSQMLEQLHQKRFEIISQPITNREVKVLIGIKQQSPVLQGQDDYEEVQTQKD</sequence>
<dbReference type="EMBL" id="CAJJDO010000135">
    <property type="protein sequence ID" value="CAD8203756.1"/>
    <property type="molecule type" value="Genomic_DNA"/>
</dbReference>